<evidence type="ECO:0000313" key="2">
    <source>
        <dbReference type="EMBL" id="USS87951.1"/>
    </source>
</evidence>
<proteinExistence type="predicted"/>
<dbReference type="EMBL" id="CP097118">
    <property type="protein sequence ID" value="USS87951.1"/>
    <property type="molecule type" value="Genomic_DNA"/>
</dbReference>
<keyword evidence="1" id="KW-1133">Transmembrane helix</keyword>
<keyword evidence="3" id="KW-1185">Reference proteome</keyword>
<evidence type="ECO:0000256" key="1">
    <source>
        <dbReference type="SAM" id="Phobius"/>
    </source>
</evidence>
<sequence>MDSTILTTLAFQTGKLALFLIVILIAWPLLVGWLTAHLARFVQRTLVTNFSERAQYWAGGLGVIIHELGHLVFALLFMHRISSFKLLNLSENHDGSLGSVSSNYNPRNWYQAVGNFFIGLAPMFSGIFVLDLLIQLLCHPDYQPVGAPEFINQQQPLLDYAQFAWQTTLTWLDETGQAFLTSAWWRQLLLLVLIGTISTTAFSLSTADLKSSWQGAKVYLILVIVFSIVITVIKLIRPDFGQSLDQFVLLTAVVWLVLLILIYICLLISWIELMAISLVLRFVHLK</sequence>
<organism evidence="2 3">
    <name type="scientific">Fructilactobacillus hinvesii</name>
    <dbReference type="NCBI Taxonomy" id="2940300"/>
    <lineage>
        <taxon>Bacteria</taxon>
        <taxon>Bacillati</taxon>
        <taxon>Bacillota</taxon>
        <taxon>Bacilli</taxon>
        <taxon>Lactobacillales</taxon>
        <taxon>Lactobacillaceae</taxon>
        <taxon>Fructilactobacillus</taxon>
    </lineage>
</organism>
<feature type="transmembrane region" description="Helical" evidence="1">
    <location>
        <begin position="216"/>
        <end position="236"/>
    </location>
</feature>
<name>A0ABY5BVF0_9LACO</name>
<dbReference type="RefSeq" id="WP_252797241.1">
    <property type="nucleotide sequence ID" value="NZ_CP097118.1"/>
</dbReference>
<evidence type="ECO:0000313" key="3">
    <source>
        <dbReference type="Proteomes" id="UP001057025"/>
    </source>
</evidence>
<accession>A0ABY5BVF0</accession>
<keyword evidence="1" id="KW-0812">Transmembrane</keyword>
<feature type="transmembrane region" description="Helical" evidence="1">
    <location>
        <begin position="184"/>
        <end position="204"/>
    </location>
</feature>
<gene>
    <name evidence="2" type="ORF">M3M39_00215</name>
</gene>
<dbReference type="Proteomes" id="UP001057025">
    <property type="component" value="Chromosome"/>
</dbReference>
<evidence type="ECO:0008006" key="4">
    <source>
        <dbReference type="Google" id="ProtNLM"/>
    </source>
</evidence>
<reference evidence="2" key="1">
    <citation type="submission" date="2022-05" db="EMBL/GenBank/DDBJ databases">
        <authorList>
            <person name="Oliphant S.A."/>
            <person name="Watson-Haigh N.S."/>
            <person name="Sumby K.M."/>
            <person name="Gardner J.M."/>
            <person name="Jiranek V."/>
        </authorList>
    </citation>
    <scope>NUCLEOTIDE SEQUENCE</scope>
    <source>
        <strain evidence="2">KI11_C11</strain>
    </source>
</reference>
<feature type="transmembrane region" description="Helical" evidence="1">
    <location>
        <begin position="112"/>
        <end position="134"/>
    </location>
</feature>
<feature type="transmembrane region" description="Helical" evidence="1">
    <location>
        <begin position="16"/>
        <end position="36"/>
    </location>
</feature>
<keyword evidence="1" id="KW-0472">Membrane</keyword>
<feature type="transmembrane region" description="Helical" evidence="1">
    <location>
        <begin position="56"/>
        <end position="78"/>
    </location>
</feature>
<protein>
    <recommendedName>
        <fullName evidence="4">Integral membrane protein</fullName>
    </recommendedName>
</protein>
<feature type="transmembrane region" description="Helical" evidence="1">
    <location>
        <begin position="248"/>
        <end position="280"/>
    </location>
</feature>